<dbReference type="AlphaFoldDB" id="A0A1G1Z4F6"/>
<comment type="subcellular location">
    <subcellularLocation>
        <location evidence="1">Membrane</location>
        <topology evidence="1">Multi-pass membrane protein</topology>
    </subcellularLocation>
</comment>
<evidence type="ECO:0000313" key="7">
    <source>
        <dbReference type="EMBL" id="OGY59503.1"/>
    </source>
</evidence>
<dbReference type="GO" id="GO:0055085">
    <property type="term" value="P:transmembrane transport"/>
    <property type="evidence" value="ECO:0007669"/>
    <property type="project" value="TreeGrafter"/>
</dbReference>
<comment type="similarity">
    <text evidence="2">Belongs to the autoinducer-2 exporter (AI-2E) (TC 2.A.86) family.</text>
</comment>
<feature type="transmembrane region" description="Helical" evidence="6">
    <location>
        <begin position="290"/>
        <end position="323"/>
    </location>
</feature>
<dbReference type="EMBL" id="MHIY01000023">
    <property type="protein sequence ID" value="OGY59503.1"/>
    <property type="molecule type" value="Genomic_DNA"/>
</dbReference>
<evidence type="ECO:0000313" key="8">
    <source>
        <dbReference type="Proteomes" id="UP000178744"/>
    </source>
</evidence>
<dbReference type="InterPro" id="IPR002549">
    <property type="entry name" value="AI-2E-like"/>
</dbReference>
<evidence type="ECO:0008006" key="9">
    <source>
        <dbReference type="Google" id="ProtNLM"/>
    </source>
</evidence>
<dbReference type="PANTHER" id="PTHR21716">
    <property type="entry name" value="TRANSMEMBRANE PROTEIN"/>
    <property type="match status" value="1"/>
</dbReference>
<feature type="transmembrane region" description="Helical" evidence="6">
    <location>
        <begin position="7"/>
        <end position="26"/>
    </location>
</feature>
<evidence type="ECO:0000256" key="1">
    <source>
        <dbReference type="ARBA" id="ARBA00004141"/>
    </source>
</evidence>
<reference evidence="7 8" key="1">
    <citation type="journal article" date="2016" name="Nat. Commun.">
        <title>Thousands of microbial genomes shed light on interconnected biogeochemical processes in an aquifer system.</title>
        <authorList>
            <person name="Anantharaman K."/>
            <person name="Brown C.T."/>
            <person name="Hug L.A."/>
            <person name="Sharon I."/>
            <person name="Castelle C.J."/>
            <person name="Probst A.J."/>
            <person name="Thomas B.C."/>
            <person name="Singh A."/>
            <person name="Wilkins M.J."/>
            <person name="Karaoz U."/>
            <person name="Brodie E.L."/>
            <person name="Williams K.H."/>
            <person name="Hubbard S.S."/>
            <person name="Banfield J.F."/>
        </authorList>
    </citation>
    <scope>NUCLEOTIDE SEQUENCE [LARGE SCALE GENOMIC DNA]</scope>
</reference>
<proteinExistence type="inferred from homology"/>
<keyword evidence="3 6" id="KW-0812">Transmembrane</keyword>
<dbReference type="Pfam" id="PF01594">
    <property type="entry name" value="AI-2E_transport"/>
    <property type="match status" value="1"/>
</dbReference>
<dbReference type="PANTHER" id="PTHR21716:SF62">
    <property type="entry name" value="TRANSPORT PROTEIN YDBI-RELATED"/>
    <property type="match status" value="1"/>
</dbReference>
<evidence type="ECO:0000256" key="2">
    <source>
        <dbReference type="ARBA" id="ARBA00009773"/>
    </source>
</evidence>
<feature type="transmembrane region" description="Helical" evidence="6">
    <location>
        <begin position="246"/>
        <end position="270"/>
    </location>
</feature>
<name>A0A1G1Z4F6_9BACT</name>
<feature type="transmembrane region" description="Helical" evidence="6">
    <location>
        <begin position="61"/>
        <end position="87"/>
    </location>
</feature>
<feature type="transmembrane region" description="Helical" evidence="6">
    <location>
        <begin position="194"/>
        <end position="215"/>
    </location>
</feature>
<accession>A0A1G1Z4F6</accession>
<evidence type="ECO:0000256" key="4">
    <source>
        <dbReference type="ARBA" id="ARBA00022989"/>
    </source>
</evidence>
<feature type="transmembrane region" description="Helical" evidence="6">
    <location>
        <begin position="137"/>
        <end position="160"/>
    </location>
</feature>
<dbReference type="Proteomes" id="UP000178744">
    <property type="component" value="Unassembled WGS sequence"/>
</dbReference>
<feature type="transmembrane region" description="Helical" evidence="6">
    <location>
        <begin position="32"/>
        <end position="49"/>
    </location>
</feature>
<comment type="caution">
    <text evidence="7">The sequence shown here is derived from an EMBL/GenBank/DDBJ whole genome shotgun (WGS) entry which is preliminary data.</text>
</comment>
<protein>
    <recommendedName>
        <fullName evidence="9">AI-2E family transporter</fullName>
    </recommendedName>
</protein>
<dbReference type="GO" id="GO:0016020">
    <property type="term" value="C:membrane"/>
    <property type="evidence" value="ECO:0007669"/>
    <property type="project" value="UniProtKB-SubCell"/>
</dbReference>
<evidence type="ECO:0000256" key="5">
    <source>
        <dbReference type="ARBA" id="ARBA00023136"/>
    </source>
</evidence>
<evidence type="ECO:0000256" key="3">
    <source>
        <dbReference type="ARBA" id="ARBA00022692"/>
    </source>
</evidence>
<gene>
    <name evidence="7" type="ORF">A3B23_00900</name>
</gene>
<keyword evidence="4 6" id="KW-1133">Transmembrane helix</keyword>
<dbReference type="STRING" id="1797690.A3B23_00900"/>
<sequence length="343" mass="37018">MNLKVEISWASLWKVLAMAGAVLVAYRLREVVLAVLLSVFISTALAGVVSRLEKMRLPRMLATIMVFVFGLAVIAFLIYTVIPIALIELNSLLSNLNGTITKVLGSDASSKISRLVDPSLGNLAGVLLAGNAPLLDIIGLFLGGATYFFTVLVLSFYLTVSRNGVRDFLRAVLPASVENRIIGIYERTARKIGLWFHAQMVVSLIVAVMVSLGLWLMGVRYSLILGVFAAVFELVPVMGPIFSGALAVIIAAAQSWTLGLYAFILFLIIQQLESNVLVPLMMKRAIEIHPVVILISLLGGVKLAGFVGMLLAIPAAVIIVELLDEWSHSKAPKPDIIPTNNAK</sequence>
<evidence type="ECO:0000256" key="6">
    <source>
        <dbReference type="SAM" id="Phobius"/>
    </source>
</evidence>
<organism evidence="7 8">
    <name type="scientific">Candidatus Colwellbacteria bacterium RIFCSPLOWO2_01_FULL_48_10</name>
    <dbReference type="NCBI Taxonomy" id="1797690"/>
    <lineage>
        <taxon>Bacteria</taxon>
        <taxon>Candidatus Colwelliibacteriota</taxon>
    </lineage>
</organism>
<keyword evidence="5 6" id="KW-0472">Membrane</keyword>